<dbReference type="InterPro" id="IPR000073">
    <property type="entry name" value="AB_hydrolase_1"/>
</dbReference>
<organism evidence="2 3">
    <name type="scientific">Saccharopolyspora taberi</name>
    <dbReference type="NCBI Taxonomy" id="60895"/>
    <lineage>
        <taxon>Bacteria</taxon>
        <taxon>Bacillati</taxon>
        <taxon>Actinomycetota</taxon>
        <taxon>Actinomycetes</taxon>
        <taxon>Pseudonocardiales</taxon>
        <taxon>Pseudonocardiaceae</taxon>
        <taxon>Saccharopolyspora</taxon>
    </lineage>
</organism>
<dbReference type="Gene3D" id="3.40.50.1820">
    <property type="entry name" value="alpha/beta hydrolase"/>
    <property type="match status" value="1"/>
</dbReference>
<dbReference type="RefSeq" id="WP_344677772.1">
    <property type="nucleotide sequence ID" value="NZ_BAAAUX010000003.1"/>
</dbReference>
<dbReference type="GO" id="GO:0016787">
    <property type="term" value="F:hydrolase activity"/>
    <property type="evidence" value="ECO:0007669"/>
    <property type="project" value="UniProtKB-KW"/>
</dbReference>
<dbReference type="Pfam" id="PF12697">
    <property type="entry name" value="Abhydrolase_6"/>
    <property type="match status" value="1"/>
</dbReference>
<evidence type="ECO:0000313" key="2">
    <source>
        <dbReference type="EMBL" id="GAA2776342.1"/>
    </source>
</evidence>
<keyword evidence="2" id="KW-0378">Hydrolase</keyword>
<reference evidence="2 3" key="1">
    <citation type="journal article" date="2019" name="Int. J. Syst. Evol. Microbiol.">
        <title>The Global Catalogue of Microorganisms (GCM) 10K type strain sequencing project: providing services to taxonomists for standard genome sequencing and annotation.</title>
        <authorList>
            <consortium name="The Broad Institute Genomics Platform"/>
            <consortium name="The Broad Institute Genome Sequencing Center for Infectious Disease"/>
            <person name="Wu L."/>
            <person name="Ma J."/>
        </authorList>
    </citation>
    <scope>NUCLEOTIDE SEQUENCE [LARGE SCALE GENOMIC DNA]</scope>
    <source>
        <strain evidence="2 3">JCM 9383</strain>
    </source>
</reference>
<sequence length="255" mass="26948">MTKVTSRDGTTIAYERTGSGPALVLVAPALQNRSAAVVLAELLSERFTVYNYDRRGRGESGDTAPYAVEREIEDLDAVIAEAGGSACVYGSSSGAVLAFRAATAGSRITRLAMFEPPFVGSSSGMVRRYADLIEAGDREGALEHLHRAIGVPEGIVRRLPDSPTWPVMKAMAHTMLYDFAITSDDDGAVPVQRLAAIITPTLVLASEGSSDLLRDAASATAEALPAGTYRCLPGQWHGVPEEALAAELADFFTTS</sequence>
<dbReference type="Proteomes" id="UP001500979">
    <property type="component" value="Unassembled WGS sequence"/>
</dbReference>
<protein>
    <submittedName>
        <fullName evidence="2">Alpha/beta hydrolase</fullName>
    </submittedName>
</protein>
<gene>
    <name evidence="2" type="ORF">GCM10010470_05970</name>
</gene>
<comment type="caution">
    <text evidence="2">The sequence shown here is derived from an EMBL/GenBank/DDBJ whole genome shotgun (WGS) entry which is preliminary data.</text>
</comment>
<accession>A0ABN3V2V3</accession>
<keyword evidence="3" id="KW-1185">Reference proteome</keyword>
<dbReference type="SUPFAM" id="SSF53474">
    <property type="entry name" value="alpha/beta-Hydrolases"/>
    <property type="match status" value="1"/>
</dbReference>
<evidence type="ECO:0000259" key="1">
    <source>
        <dbReference type="Pfam" id="PF12697"/>
    </source>
</evidence>
<evidence type="ECO:0000313" key="3">
    <source>
        <dbReference type="Proteomes" id="UP001500979"/>
    </source>
</evidence>
<proteinExistence type="predicted"/>
<feature type="domain" description="AB hydrolase-1" evidence="1">
    <location>
        <begin position="38"/>
        <end position="250"/>
    </location>
</feature>
<dbReference type="InterPro" id="IPR029058">
    <property type="entry name" value="AB_hydrolase_fold"/>
</dbReference>
<name>A0ABN3V2V3_9PSEU</name>
<dbReference type="EMBL" id="BAAAUX010000003">
    <property type="protein sequence ID" value="GAA2776342.1"/>
    <property type="molecule type" value="Genomic_DNA"/>
</dbReference>